<feature type="transmembrane region" description="Helical" evidence="9">
    <location>
        <begin position="335"/>
        <end position="357"/>
    </location>
</feature>
<evidence type="ECO:0000256" key="5">
    <source>
        <dbReference type="ARBA" id="ARBA00022847"/>
    </source>
</evidence>
<evidence type="ECO:0000256" key="1">
    <source>
        <dbReference type="ARBA" id="ARBA00004141"/>
    </source>
</evidence>
<evidence type="ECO:0000256" key="2">
    <source>
        <dbReference type="ARBA" id="ARBA00006459"/>
    </source>
</evidence>
<accession>A0A7R8ZJC6</accession>
<keyword evidence="3" id="KW-0813">Transport</keyword>
<evidence type="ECO:0000256" key="8">
    <source>
        <dbReference type="SAM" id="MobiDB-lite"/>
    </source>
</evidence>
<dbReference type="GO" id="GO:0089718">
    <property type="term" value="P:amino acid import across plasma membrane"/>
    <property type="evidence" value="ECO:0007669"/>
    <property type="project" value="TreeGrafter"/>
</dbReference>
<dbReference type="EMBL" id="OB660227">
    <property type="protein sequence ID" value="CAD7223597.1"/>
    <property type="molecule type" value="Genomic_DNA"/>
</dbReference>
<dbReference type="PROSITE" id="PS50267">
    <property type="entry name" value="NA_NEUROTRAN_SYMP_3"/>
    <property type="match status" value="1"/>
</dbReference>
<feature type="compositionally biased region" description="Low complexity" evidence="8">
    <location>
        <begin position="1141"/>
        <end position="1152"/>
    </location>
</feature>
<dbReference type="PANTHER" id="PTHR11616:SF323">
    <property type="entry name" value="SODIUM-DEPENDENT TRANSPORTER BEDRAGGLED"/>
    <property type="match status" value="1"/>
</dbReference>
<comment type="similarity">
    <text evidence="2">Belongs to the sodium:neurotransmitter symporter (SNF) (TC 2.A.22) family.</text>
</comment>
<dbReference type="SUPFAM" id="SSF161070">
    <property type="entry name" value="SNF-like"/>
    <property type="match status" value="1"/>
</dbReference>
<feature type="region of interest" description="Disordered" evidence="8">
    <location>
        <begin position="1024"/>
        <end position="1057"/>
    </location>
</feature>
<feature type="compositionally biased region" description="Low complexity" evidence="8">
    <location>
        <begin position="1181"/>
        <end position="1197"/>
    </location>
</feature>
<feature type="region of interest" description="Disordered" evidence="8">
    <location>
        <begin position="63"/>
        <end position="84"/>
    </location>
</feature>
<feature type="transmembrane region" description="Helical" evidence="9">
    <location>
        <begin position="875"/>
        <end position="897"/>
    </location>
</feature>
<comment type="subcellular location">
    <subcellularLocation>
        <location evidence="1">Membrane</location>
        <topology evidence="1">Multi-pass membrane protein</topology>
    </subcellularLocation>
</comment>
<feature type="transmembrane region" description="Helical" evidence="9">
    <location>
        <begin position="835"/>
        <end position="854"/>
    </location>
</feature>
<evidence type="ECO:0000256" key="4">
    <source>
        <dbReference type="ARBA" id="ARBA00022692"/>
    </source>
</evidence>
<feature type="region of interest" description="Disordered" evidence="8">
    <location>
        <begin position="1083"/>
        <end position="1152"/>
    </location>
</feature>
<dbReference type="InterPro" id="IPR000175">
    <property type="entry name" value="Na/ntran_symport"/>
</dbReference>
<keyword evidence="4 9" id="KW-0812">Transmembrane</keyword>
<evidence type="ECO:0000313" key="10">
    <source>
        <dbReference type="EMBL" id="CAD7223597.1"/>
    </source>
</evidence>
<keyword evidence="7 9" id="KW-0472">Membrane</keyword>
<gene>
    <name evidence="10" type="ORF">CTOB1V02_LOCUS1577</name>
</gene>
<evidence type="ECO:0000256" key="3">
    <source>
        <dbReference type="ARBA" id="ARBA00022448"/>
    </source>
</evidence>
<feature type="transmembrane region" description="Helical" evidence="9">
    <location>
        <begin position="586"/>
        <end position="609"/>
    </location>
</feature>
<feature type="transmembrane region" description="Helical" evidence="9">
    <location>
        <begin position="801"/>
        <end position="829"/>
    </location>
</feature>
<dbReference type="GO" id="GO:0005886">
    <property type="term" value="C:plasma membrane"/>
    <property type="evidence" value="ECO:0007669"/>
    <property type="project" value="TreeGrafter"/>
</dbReference>
<dbReference type="GO" id="GO:0015179">
    <property type="term" value="F:L-amino acid transmembrane transporter activity"/>
    <property type="evidence" value="ECO:0007669"/>
    <property type="project" value="TreeGrafter"/>
</dbReference>
<dbReference type="OrthoDB" id="6366319at2759"/>
<feature type="region of interest" description="Disordered" evidence="8">
    <location>
        <begin position="1181"/>
        <end position="1201"/>
    </location>
</feature>
<feature type="transmembrane region" description="Helical" evidence="9">
    <location>
        <begin position="544"/>
        <end position="566"/>
    </location>
</feature>
<evidence type="ECO:0000256" key="6">
    <source>
        <dbReference type="ARBA" id="ARBA00022989"/>
    </source>
</evidence>
<feature type="transmembrane region" description="Helical" evidence="9">
    <location>
        <begin position="759"/>
        <end position="780"/>
    </location>
</feature>
<organism evidence="10">
    <name type="scientific">Cyprideis torosa</name>
    <dbReference type="NCBI Taxonomy" id="163714"/>
    <lineage>
        <taxon>Eukaryota</taxon>
        <taxon>Metazoa</taxon>
        <taxon>Ecdysozoa</taxon>
        <taxon>Arthropoda</taxon>
        <taxon>Crustacea</taxon>
        <taxon>Oligostraca</taxon>
        <taxon>Ostracoda</taxon>
        <taxon>Podocopa</taxon>
        <taxon>Podocopida</taxon>
        <taxon>Cytherocopina</taxon>
        <taxon>Cytheroidea</taxon>
        <taxon>Cytherideidae</taxon>
        <taxon>Cyprideis</taxon>
    </lineage>
</organism>
<sequence length="1247" mass="137927">MDNQEWPLSKVAITPSSRDGLSVHTGMGWVKKTLVGANSSPAVRPLPLGGSPPSVHTISGRLSHVEEGSPASPRRPQRAGQYHASADVAPSLPNGDARFRLGAWPYPTSSAFACLACTLSMPNVARFSYLAAVFGSTRSPYTTQQTHRSPRNPSYTFVSKLPYSPKTRPLLCADLSHGTKAEFGDHWIPCACLFVCRSIVRVFRHPRKHVPMAFISSAHATFGAVEISDFQQQHRISSSATGRQALCLAKLNLGRRHAAPSAAALSTSFCSFPGLKQQKRFSSIWTRCWRIILWSATRSSTQEAVNEEGHLLQVVKPLSPSGAPMLLEYRDDATFVAQFVVLSLVAGIPILTLFMAIGQHCGSGIVDLWTISPLFKGIGISLLLSQVFLGIYSSVPITWMFLYIRDAFIAKWSDCAFKFRQCVPNDVIPPLSPNASAPLVPHRNHADYAQHLDSDVAAYFQWLGMGWLTFEHLSQFEHLIELELLEEPDLLFSVLSNRVLQRNFSVGSFSAEDIHFEGAFNLTMVWLLVAVCLSRGLHSYGKMIPLFSVLPISLFVLFAAQIITLSPKHGVDLYSGAEGLYDFNQVIVVAREVFFIWGWSAPVFLTLCSHLPSKHRLKKDVIVIFLTTMTVLLLGAFAATACLDLLKERGFSLRGSSFEQKLKPPAVWFVSLMKEGLGRGGEGERGLRSPSLRFLSMDPSPSHRSGQPSPRPHVGNLLFGNMLAFPHQANNQSGYVPLRFAIELFPAATGALRGRLSTFWGLLFYLSLALLGIGNLLSIWRTVIEGVIGFCPEKFCKWQTSILIFTVAVGFLFSLPLTSSASLDLFYFLDSVVGAAWWVTMLLALLLFSLLIIRGSPYGPLSISQRISRSPLTRGYLVAHWLLLPNLLLAVGCFSLWDGGFARLVWDGGSRNTHHYAMWEITLRKVSHSYAMWEITLRKVSHSYAMWEIALRKVSHSYSMWEIALRKVSHSYAMWEITLRKVGGWLQVSPLLLVLLVACVQTWRYMRKKDLPLPERFRLLIRSSAPDSSSSSTAPQDAGAEQILPEESPPKYTPPPSYSAATGAAIAAWVRSSVRASVRSVQRLLPSPRTPPPDYTATHFSPLSSPPVPRDTVRVEMEMEPPRKGGELDTEPLTAVQSPKRASLPTPSPPRSSLALMRLARLRHSSHALRDSLKRRALKWTPSAATPTDSPSSSSCALPFQRLSRSEENLHSNLPSMSSIQSTAVYDDRTTLVQHASLTPPPPDEEC</sequence>
<feature type="transmembrane region" description="Helical" evidence="9">
    <location>
        <begin position="378"/>
        <end position="404"/>
    </location>
</feature>
<dbReference type="InterPro" id="IPR037272">
    <property type="entry name" value="SNS_sf"/>
</dbReference>
<name>A0A7R8ZJC6_9CRUS</name>
<feature type="compositionally biased region" description="Basic and acidic residues" evidence="8">
    <location>
        <begin position="1111"/>
        <end position="1127"/>
    </location>
</feature>
<protein>
    <submittedName>
        <fullName evidence="10">Uncharacterized protein</fullName>
    </submittedName>
</protein>
<reference evidence="10" key="1">
    <citation type="submission" date="2020-11" db="EMBL/GenBank/DDBJ databases">
        <authorList>
            <person name="Tran Van P."/>
        </authorList>
    </citation>
    <scope>NUCLEOTIDE SEQUENCE</scope>
</reference>
<keyword evidence="5" id="KW-0769">Symport</keyword>
<dbReference type="AlphaFoldDB" id="A0A7R8ZJC6"/>
<feature type="transmembrane region" description="Helical" evidence="9">
    <location>
        <begin position="621"/>
        <end position="646"/>
    </location>
</feature>
<keyword evidence="6 9" id="KW-1133">Transmembrane helix</keyword>
<dbReference type="GO" id="GO:0005283">
    <property type="term" value="F:amino acid:sodium symporter activity"/>
    <property type="evidence" value="ECO:0007669"/>
    <property type="project" value="TreeGrafter"/>
</dbReference>
<evidence type="ECO:0000256" key="9">
    <source>
        <dbReference type="SAM" id="Phobius"/>
    </source>
</evidence>
<dbReference type="Pfam" id="PF00209">
    <property type="entry name" value="SNF"/>
    <property type="match status" value="2"/>
</dbReference>
<evidence type="ECO:0000256" key="7">
    <source>
        <dbReference type="ARBA" id="ARBA00023136"/>
    </source>
</evidence>
<dbReference type="PANTHER" id="PTHR11616">
    <property type="entry name" value="SODIUM/CHLORIDE DEPENDENT TRANSPORTER"/>
    <property type="match status" value="1"/>
</dbReference>
<proteinExistence type="inferred from homology"/>